<gene>
    <name evidence="2" type="ORF">GGR28_002964</name>
</gene>
<evidence type="ECO:0000313" key="2">
    <source>
        <dbReference type="EMBL" id="MBB4080330.1"/>
    </source>
</evidence>
<dbReference type="AlphaFoldDB" id="A0A840E5J0"/>
<proteinExistence type="predicted"/>
<organism evidence="2 3">
    <name type="scientific">Neolewinella aquimaris</name>
    <dbReference type="NCBI Taxonomy" id="1835722"/>
    <lineage>
        <taxon>Bacteria</taxon>
        <taxon>Pseudomonadati</taxon>
        <taxon>Bacteroidota</taxon>
        <taxon>Saprospiria</taxon>
        <taxon>Saprospirales</taxon>
        <taxon>Lewinellaceae</taxon>
        <taxon>Neolewinella</taxon>
    </lineage>
</organism>
<keyword evidence="1" id="KW-1133">Transmembrane helix</keyword>
<keyword evidence="1" id="KW-0472">Membrane</keyword>
<dbReference type="RefSeq" id="WP_183496571.1">
    <property type="nucleotide sequence ID" value="NZ_JACIFF010000008.1"/>
</dbReference>
<reference evidence="2 3" key="1">
    <citation type="submission" date="2020-08" db="EMBL/GenBank/DDBJ databases">
        <title>Genomic Encyclopedia of Type Strains, Phase IV (KMG-IV): sequencing the most valuable type-strain genomes for metagenomic binning, comparative biology and taxonomic classification.</title>
        <authorList>
            <person name="Goeker M."/>
        </authorList>
    </citation>
    <scope>NUCLEOTIDE SEQUENCE [LARGE SCALE GENOMIC DNA]</scope>
    <source>
        <strain evidence="2 3">DSM 105137</strain>
    </source>
</reference>
<comment type="caution">
    <text evidence="2">The sequence shown here is derived from an EMBL/GenBank/DDBJ whole genome shotgun (WGS) entry which is preliminary data.</text>
</comment>
<keyword evidence="3" id="KW-1185">Reference proteome</keyword>
<dbReference type="EMBL" id="JACIFF010000008">
    <property type="protein sequence ID" value="MBB4080330.1"/>
    <property type="molecule type" value="Genomic_DNA"/>
</dbReference>
<evidence type="ECO:0000313" key="3">
    <source>
        <dbReference type="Proteomes" id="UP000576209"/>
    </source>
</evidence>
<dbReference type="Proteomes" id="UP000576209">
    <property type="component" value="Unassembled WGS sequence"/>
</dbReference>
<dbReference type="Gene3D" id="2.60.120.260">
    <property type="entry name" value="Galactose-binding domain-like"/>
    <property type="match status" value="1"/>
</dbReference>
<name>A0A840E5J0_9BACT</name>
<evidence type="ECO:0008006" key="4">
    <source>
        <dbReference type="Google" id="ProtNLM"/>
    </source>
</evidence>
<protein>
    <recommendedName>
        <fullName evidence="4">T9SS type A sorting domain-containing protein</fullName>
    </recommendedName>
</protein>
<accession>A0A840E5J0</accession>
<evidence type="ECO:0000256" key="1">
    <source>
        <dbReference type="SAM" id="Phobius"/>
    </source>
</evidence>
<sequence>MVSPNVSLRIYLILLVCVAVLLPVSLFAQISSKGRAKSVVNHSIYHGGVAGGDDFEMLSDASLPVDLVSFAAEATTTDRVTVSWETEYEADLYGFSVEYSPDGVEYQQVAWQAPAAKDGRGHYVQELPRPAGTVAYYRLRVEEADGTSWNSDLSHLRFTTDGWSVSPAVNPVVGNRATFKVAGVTAGESLAVRVVDLNGRVVHHGICPDTGRSEHLRLSLELNPATYVVTFRRDDGRHQSHKLVVR</sequence>
<keyword evidence="1" id="KW-0812">Transmembrane</keyword>
<feature type="transmembrane region" description="Helical" evidence="1">
    <location>
        <begin position="6"/>
        <end position="28"/>
    </location>
</feature>